<evidence type="ECO:0000256" key="10">
    <source>
        <dbReference type="SAM" id="SignalP"/>
    </source>
</evidence>
<keyword evidence="5" id="KW-0378">Hydrolase</keyword>
<dbReference type="GO" id="GO:0006508">
    <property type="term" value="P:proteolysis"/>
    <property type="evidence" value="ECO:0007669"/>
    <property type="project" value="UniProtKB-KW"/>
</dbReference>
<keyword evidence="10" id="KW-0732">Signal</keyword>
<dbReference type="Pfam" id="PF20773">
    <property type="entry name" value="InhA-like_MAM"/>
    <property type="match status" value="1"/>
</dbReference>
<dbReference type="PANTHER" id="PTHR11705">
    <property type="entry name" value="PROTEASE FAMILY M14 CARBOXYPEPTIDASE A,B"/>
    <property type="match status" value="1"/>
</dbReference>
<evidence type="ECO:0000256" key="2">
    <source>
        <dbReference type="ARBA" id="ARBA00005988"/>
    </source>
</evidence>
<keyword evidence="3" id="KW-0645">Protease</keyword>
<proteinExistence type="inferred from homology"/>
<dbReference type="SMART" id="SM00631">
    <property type="entry name" value="Zn_pept"/>
    <property type="match status" value="1"/>
</dbReference>
<evidence type="ECO:0000256" key="9">
    <source>
        <dbReference type="SAM" id="MobiDB-lite"/>
    </source>
</evidence>
<dbReference type="EMBL" id="CADCVQ010000128">
    <property type="protein sequence ID" value="CAA9516552.1"/>
    <property type="molecule type" value="Genomic_DNA"/>
</dbReference>
<keyword evidence="4" id="KW-0479">Metal-binding</keyword>
<evidence type="ECO:0000256" key="5">
    <source>
        <dbReference type="ARBA" id="ARBA00022801"/>
    </source>
</evidence>
<feature type="chain" id="PRO_5026763251" evidence="10">
    <location>
        <begin position="25"/>
        <end position="1064"/>
    </location>
</feature>
<feature type="region of interest" description="Disordered" evidence="9">
    <location>
        <begin position="273"/>
        <end position="303"/>
    </location>
</feature>
<evidence type="ECO:0000256" key="6">
    <source>
        <dbReference type="ARBA" id="ARBA00022833"/>
    </source>
</evidence>
<comment type="cofactor">
    <cofactor evidence="1">
        <name>Zn(2+)</name>
        <dbReference type="ChEBI" id="CHEBI:29105"/>
    </cofactor>
</comment>
<dbReference type="InterPro" id="IPR057246">
    <property type="entry name" value="CARBOXYPEPT_ZN_1"/>
</dbReference>
<reference evidence="12" key="1">
    <citation type="submission" date="2020-02" db="EMBL/GenBank/DDBJ databases">
        <authorList>
            <person name="Meier V. D."/>
        </authorList>
    </citation>
    <scope>NUCLEOTIDE SEQUENCE</scope>
    <source>
        <strain evidence="12">AVDCRST_MAG67</strain>
    </source>
</reference>
<feature type="active site" description="Proton donor/acceptor" evidence="8">
    <location>
        <position position="395"/>
    </location>
</feature>
<dbReference type="GO" id="GO:0005615">
    <property type="term" value="C:extracellular space"/>
    <property type="evidence" value="ECO:0007669"/>
    <property type="project" value="TreeGrafter"/>
</dbReference>
<accession>A0A6J4T866</accession>
<keyword evidence="12" id="KW-0121">Carboxypeptidase</keyword>
<sequence>MRSATLGVAVAVLAALVASSPAPAAAKTTEVLQQFVVSGKGADPEALARAGYDMREAHREKGDGYLIVATPSQAAKLEGKDVSVQPLAAKQADAKVTAPNPLQDPTHGYDVFRPWNLNPAPCPTVCSTPRLPLRKWYLQQASANADVVERVPYGRSRLGQQLAAFRVTKGASSTPQGSRPVVLYHATQHAREWIAVETNRRLFDYVLKHKNDPASGIPQLLATTELWFTPVVNPDGYDYTFVADSTRMWRKTLRDNNGDGAITVGDGVDPNRNWPTKWRFDPEGASDNPASETYRGPSPGSEPEVSAYRALMNRLKAKFMIDYHSHGELILYPEGWQVETRATDDPIMEALAGRDENNPAIPGYDPDLSAELYTVNGDITDDALHVDGTQAYTVELTAGFGPPVGGTDGGHPNRKPGGFAFQDSEVDVQNVFEENLEFALDLARSAPDPDDPKSHIGNEATELVPNTFAVSHGDPQLLEVNAKQALGAVTAHWQVAGGGSGSAPMSEWDGGLRYGAPGTYYHHMRAKVTTGATPGQQVEVWFTAGGEESAHFTYTLASDTGRRVLLLVAEDYLGNSGFLPKSTAPYFKTTYEQALTDAGIAHDVYDVDARGRTAPSAVGVLSHYDAVIWETGGDLYTREGNQPGGTGVSKLLDDEVLAARDYMNAGGKVLIAGKEPLQGVRDQFLYNPDQGRTGAPWCKSNQTTGQNDADDPVGQQNNCIAISNDFLQYWLGAYVPAGAALNEQMKEDPSIGDTLFGLNGPGSVSNAPLLQSFLTTTSLISTYPAFAAGTEFGSDRAIAFDRKPSFDPPTGDWYMSSGSANYAYKRLTRTVDLTNREAAELAFKVSFDTEAQYDFVFVEARSVGGSDWKTLPDANGHTGTSVGAGCTESSDYWLSTHPHLREYIVRSATPTTPGGSTYACGPKSPGSWNAASGNSAGYQDWRVALNNADFGGDQIEVSIVYQTDPGTLGLGSWVDDASITSDGETLSQTSFEDGLGGWTVPGALPGSQGNANDWERAQSIGLVDGPGVRTGHSIMWGFGLEAVDGADKRAALLRNAMRYFDALE</sequence>
<feature type="signal peptide" evidence="10">
    <location>
        <begin position="1"/>
        <end position="24"/>
    </location>
</feature>
<feature type="domain" description="Peptidase M14" evidence="11">
    <location>
        <begin position="122"/>
        <end position="446"/>
    </location>
</feature>
<evidence type="ECO:0000256" key="8">
    <source>
        <dbReference type="PROSITE-ProRule" id="PRU01379"/>
    </source>
</evidence>
<dbReference type="PANTHER" id="PTHR11705:SF143">
    <property type="entry name" value="SLL0236 PROTEIN"/>
    <property type="match status" value="1"/>
</dbReference>
<feature type="region of interest" description="Disordered" evidence="9">
    <location>
        <begin position="691"/>
        <end position="712"/>
    </location>
</feature>
<dbReference type="PROSITE" id="PS00132">
    <property type="entry name" value="CARBOXYPEPT_ZN_1"/>
    <property type="match status" value="1"/>
</dbReference>
<evidence type="ECO:0000256" key="3">
    <source>
        <dbReference type="ARBA" id="ARBA00022670"/>
    </source>
</evidence>
<dbReference type="InterPro" id="IPR000834">
    <property type="entry name" value="Peptidase_M14"/>
</dbReference>
<keyword evidence="7" id="KW-0482">Metalloprotease</keyword>
<comment type="similarity">
    <text evidence="2 8">Belongs to the peptidase M14 family.</text>
</comment>
<evidence type="ECO:0000259" key="11">
    <source>
        <dbReference type="PROSITE" id="PS52035"/>
    </source>
</evidence>
<dbReference type="PROSITE" id="PS52035">
    <property type="entry name" value="PEPTIDASE_M14"/>
    <property type="match status" value="1"/>
</dbReference>
<dbReference type="Gene3D" id="3.40.630.10">
    <property type="entry name" value="Zn peptidases"/>
    <property type="match status" value="1"/>
</dbReference>
<evidence type="ECO:0000256" key="4">
    <source>
        <dbReference type="ARBA" id="ARBA00022723"/>
    </source>
</evidence>
<dbReference type="GO" id="GO:0004181">
    <property type="term" value="F:metallocarboxypeptidase activity"/>
    <property type="evidence" value="ECO:0007669"/>
    <property type="project" value="InterPro"/>
</dbReference>
<evidence type="ECO:0000256" key="1">
    <source>
        <dbReference type="ARBA" id="ARBA00001947"/>
    </source>
</evidence>
<evidence type="ECO:0000256" key="7">
    <source>
        <dbReference type="ARBA" id="ARBA00023049"/>
    </source>
</evidence>
<dbReference type="SUPFAM" id="SSF53187">
    <property type="entry name" value="Zn-dependent exopeptidases"/>
    <property type="match status" value="1"/>
</dbReference>
<dbReference type="GO" id="GO:0008270">
    <property type="term" value="F:zinc ion binding"/>
    <property type="evidence" value="ECO:0007669"/>
    <property type="project" value="InterPro"/>
</dbReference>
<evidence type="ECO:0000313" key="12">
    <source>
        <dbReference type="EMBL" id="CAA9516552.1"/>
    </source>
</evidence>
<name>A0A6J4T866_9ACTN</name>
<keyword evidence="6" id="KW-0862">Zinc</keyword>
<gene>
    <name evidence="12" type="ORF">AVDCRST_MAG67-3079</name>
</gene>
<dbReference type="AlphaFoldDB" id="A0A6J4T866"/>
<organism evidence="12">
    <name type="scientific">uncultured Solirubrobacteraceae bacterium</name>
    <dbReference type="NCBI Taxonomy" id="1162706"/>
    <lineage>
        <taxon>Bacteria</taxon>
        <taxon>Bacillati</taxon>
        <taxon>Actinomycetota</taxon>
        <taxon>Thermoleophilia</taxon>
        <taxon>Solirubrobacterales</taxon>
        <taxon>Solirubrobacteraceae</taxon>
        <taxon>environmental samples</taxon>
    </lineage>
</organism>
<protein>
    <submittedName>
        <fullName evidence="12">Putative zinc-binding carboxypeptidase</fullName>
    </submittedName>
</protein>
<dbReference type="Pfam" id="PF00246">
    <property type="entry name" value="Peptidase_M14"/>
    <property type="match status" value="1"/>
</dbReference>